<dbReference type="EMBL" id="LYUB02000003">
    <property type="protein sequence ID" value="OVF09938.1"/>
    <property type="molecule type" value="Genomic_DNA"/>
</dbReference>
<evidence type="ECO:0000256" key="8">
    <source>
        <dbReference type="ARBA" id="ARBA00023136"/>
    </source>
</evidence>
<dbReference type="Proteomes" id="UP000195602">
    <property type="component" value="Unassembled WGS sequence"/>
</dbReference>
<keyword evidence="5" id="KW-0809">Transit peptide</keyword>
<dbReference type="PANTHER" id="PTHR11851:SF209">
    <property type="entry name" value="CYTOCHROME B-C1 COMPLEX SUBUNIT 2, MITOCHONDRIAL"/>
    <property type="match status" value="1"/>
</dbReference>
<evidence type="ECO:0000256" key="4">
    <source>
        <dbReference type="ARBA" id="ARBA00022792"/>
    </source>
</evidence>
<dbReference type="InterPro" id="IPR050361">
    <property type="entry name" value="MPP/UQCRC_Complex"/>
</dbReference>
<evidence type="ECO:0000256" key="5">
    <source>
        <dbReference type="ARBA" id="ARBA00022946"/>
    </source>
</evidence>
<keyword evidence="6" id="KW-0249">Electron transport</keyword>
<feature type="domain" description="Peptidase M16 C-terminal" evidence="15">
    <location>
        <begin position="164"/>
        <end position="314"/>
    </location>
</feature>
<dbReference type="Pfam" id="PF05193">
    <property type="entry name" value="Peptidase_M16_C"/>
    <property type="match status" value="1"/>
</dbReference>
<evidence type="ECO:0000256" key="13">
    <source>
        <dbReference type="ARBA" id="ARBA00042707"/>
    </source>
</evidence>
<gene>
    <name evidence="16" type="ORF">A9F13_03g00616</name>
</gene>
<dbReference type="GO" id="GO:0005743">
    <property type="term" value="C:mitochondrial inner membrane"/>
    <property type="evidence" value="ECO:0007669"/>
    <property type="project" value="UniProtKB-SubCell"/>
</dbReference>
<evidence type="ECO:0000256" key="7">
    <source>
        <dbReference type="ARBA" id="ARBA00023128"/>
    </source>
</evidence>
<dbReference type="InterPro" id="IPR007863">
    <property type="entry name" value="Peptidase_M16_C"/>
</dbReference>
<evidence type="ECO:0000256" key="9">
    <source>
        <dbReference type="ARBA" id="ARBA00038146"/>
    </source>
</evidence>
<evidence type="ECO:0000259" key="14">
    <source>
        <dbReference type="Pfam" id="PF00675"/>
    </source>
</evidence>
<dbReference type="KEGG" id="clus:A9F13_03g00616"/>
<protein>
    <recommendedName>
        <fullName evidence="10">Cytochrome b-c1 complex subunit 2, mitochondrial</fullName>
    </recommendedName>
    <alternativeName>
        <fullName evidence="12">Complex III subunit 2</fullName>
    </alternativeName>
    <alternativeName>
        <fullName evidence="11">Core protein II</fullName>
    </alternativeName>
    <alternativeName>
        <fullName evidence="13">Ubiquinol-cytochrome-c reductase complex core protein 2</fullName>
    </alternativeName>
</protein>
<dbReference type="InterPro" id="IPR011765">
    <property type="entry name" value="Pept_M16_N"/>
</dbReference>
<dbReference type="FunFam" id="3.30.830.10:FF:000021">
    <property type="entry name" value="Cytochrome b-c1 complex subunit 2"/>
    <property type="match status" value="1"/>
</dbReference>
<keyword evidence="2" id="KW-0813">Transport</keyword>
<keyword evidence="3" id="KW-0679">Respiratory chain</keyword>
<keyword evidence="4" id="KW-0999">Mitochondrion inner membrane</keyword>
<accession>A0AA91Q298</accession>
<organism evidence="16 17">
    <name type="scientific">Clavispora lusitaniae</name>
    <name type="common">Candida lusitaniae</name>
    <dbReference type="NCBI Taxonomy" id="36911"/>
    <lineage>
        <taxon>Eukaryota</taxon>
        <taxon>Fungi</taxon>
        <taxon>Dikarya</taxon>
        <taxon>Ascomycota</taxon>
        <taxon>Saccharomycotina</taxon>
        <taxon>Pichiomycetes</taxon>
        <taxon>Metschnikowiaceae</taxon>
        <taxon>Clavispora</taxon>
    </lineage>
</organism>
<evidence type="ECO:0000256" key="1">
    <source>
        <dbReference type="ARBA" id="ARBA00004443"/>
    </source>
</evidence>
<comment type="similarity">
    <text evidence="9">Belongs to the peptidase M16 family. UQCRC2/QCR2 subfamily.</text>
</comment>
<evidence type="ECO:0000256" key="3">
    <source>
        <dbReference type="ARBA" id="ARBA00022660"/>
    </source>
</evidence>
<evidence type="ECO:0000256" key="2">
    <source>
        <dbReference type="ARBA" id="ARBA00022448"/>
    </source>
</evidence>
<evidence type="ECO:0000313" key="17">
    <source>
        <dbReference type="Proteomes" id="UP000195602"/>
    </source>
</evidence>
<feature type="domain" description="Peptidase M16 N-terminal" evidence="14">
    <location>
        <begin position="20"/>
        <end position="159"/>
    </location>
</feature>
<dbReference type="GO" id="GO:0046872">
    <property type="term" value="F:metal ion binding"/>
    <property type="evidence" value="ECO:0007669"/>
    <property type="project" value="InterPro"/>
</dbReference>
<keyword evidence="8" id="KW-0472">Membrane</keyword>
<name>A0AA91Q298_CLALS</name>
<evidence type="ECO:0000256" key="6">
    <source>
        <dbReference type="ARBA" id="ARBA00022982"/>
    </source>
</evidence>
<comment type="caution">
    <text evidence="16">The sequence shown here is derived from an EMBL/GenBank/DDBJ whole genome shotgun (WGS) entry which is preliminary data.</text>
</comment>
<evidence type="ECO:0000256" key="11">
    <source>
        <dbReference type="ARBA" id="ARBA00041372"/>
    </source>
</evidence>
<sequence length="372" mass="38597">MLSRVSARAYSYAPVKLVARDASGSLSSISLVVNNSGSKAGKSGVAHLLSKFAFLNTETKSALRFTRESELLGGQFSSHVTRDAIVLNAKFLKQDLPYYVEALANTIAKPQFRPHEFTEVVVPVAKAEAASAAASNAFVGLEALHALSFRKGLGNPLYYNPASSVSYEDVTEFAAHAYTAGNVSLVASGVNEADLAGFVAESAFSDLSASAASAVPVKSFTGKETRITAAGESFAAIAVPVAKADFAKYEVLSAAVGTSVLPGVDSPLAKIPGADSKLYQYQDAGLFVVSVSGDAASVAQGIKNAKKAVEAVSASSLSASLKAAELSVALQESFEFPREIKISADSAKGVKLGEFNYVAVGNTDVLPYADEL</sequence>
<reference evidence="16 17" key="1">
    <citation type="submission" date="2017-04" db="EMBL/GenBank/DDBJ databases">
        <title>Draft genome of the yeast Clavispora lusitaniae type strain CBS 6936.</title>
        <authorList>
            <person name="Durrens P."/>
            <person name="Klopp C."/>
            <person name="Biteau N."/>
            <person name="Fitton-Ouhabi V."/>
            <person name="Dementhon K."/>
            <person name="Accoceberry I."/>
            <person name="Sherman D.J."/>
            <person name="Noel T."/>
        </authorList>
    </citation>
    <scope>NUCLEOTIDE SEQUENCE [LARGE SCALE GENOMIC DNA]</scope>
    <source>
        <strain evidence="16 17">CBS 6936</strain>
    </source>
</reference>
<dbReference type="SUPFAM" id="SSF63411">
    <property type="entry name" value="LuxS/MPP-like metallohydrolase"/>
    <property type="match status" value="2"/>
</dbReference>
<proteinExistence type="inferred from homology"/>
<comment type="subcellular location">
    <subcellularLocation>
        <location evidence="1">Mitochondrion inner membrane</location>
        <topology evidence="1">Peripheral membrane protein</topology>
        <orientation evidence="1">Matrix side</orientation>
    </subcellularLocation>
</comment>
<evidence type="ECO:0000313" key="16">
    <source>
        <dbReference type="EMBL" id="OVF09938.1"/>
    </source>
</evidence>
<dbReference type="Pfam" id="PF00675">
    <property type="entry name" value="Peptidase_M16"/>
    <property type="match status" value="1"/>
</dbReference>
<keyword evidence="7" id="KW-0496">Mitochondrion</keyword>
<dbReference type="PANTHER" id="PTHR11851">
    <property type="entry name" value="METALLOPROTEASE"/>
    <property type="match status" value="1"/>
</dbReference>
<evidence type="ECO:0000256" key="12">
    <source>
        <dbReference type="ARBA" id="ARBA00041778"/>
    </source>
</evidence>
<dbReference type="Gene3D" id="3.30.830.10">
    <property type="entry name" value="Metalloenzyme, LuxS/M16 peptidase-like"/>
    <property type="match status" value="2"/>
</dbReference>
<evidence type="ECO:0000256" key="10">
    <source>
        <dbReference type="ARBA" id="ARBA00040751"/>
    </source>
</evidence>
<evidence type="ECO:0000259" key="15">
    <source>
        <dbReference type="Pfam" id="PF05193"/>
    </source>
</evidence>
<dbReference type="InterPro" id="IPR011249">
    <property type="entry name" value="Metalloenz_LuxS/M16"/>
</dbReference>
<dbReference type="AlphaFoldDB" id="A0AA91Q298"/>